<dbReference type="VEuPathDB" id="ToxoDB:ETH2_1226900"/>
<dbReference type="EMBL" id="HG675163">
    <property type="protein sequence ID" value="CDJ40487.1"/>
    <property type="molecule type" value="Genomic_DNA"/>
</dbReference>
<feature type="region of interest" description="Disordered" evidence="1">
    <location>
        <begin position="1"/>
        <end position="58"/>
    </location>
</feature>
<evidence type="ECO:0000313" key="2">
    <source>
        <dbReference type="EMBL" id="CDJ40487.1"/>
    </source>
</evidence>
<sequence length="332" mass="36233">MPDSGRKSDENCVFMGVSGLPDVTGHGAESREVATWSMASRRDGRKTLPSNGGEDDSETLAENEIASVGQETALTGAPNAISFGSPAAAAKRRALENLGRHCIPQTERQGLDNKTRPYISLRRTESRNTQKTSSILKPGDRVLDVRRLDFGPTNGRGRGRSSASREVPRVKAREVGNEALWGGAFKGRPDWLPLPGERKVFSARFFGSFARFARFSAKEVQRCLLASCSFACAANCTDSAVNEKGQKVDWLRHALYGVGTYVDVERLAAYVQLKCEDILLPRQSLIGVFGQVKDLRGVLAQEGMKPTNHCGAKVIISLKEQVEPLSCTLKKH</sequence>
<dbReference type="RefSeq" id="XP_013231237.1">
    <property type="nucleotide sequence ID" value="XM_013375783.1"/>
</dbReference>
<proteinExistence type="predicted"/>
<dbReference type="GeneID" id="25253052"/>
<dbReference type="OrthoDB" id="348247at2759"/>
<gene>
    <name evidence="2" type="ORF">ETH_00019615</name>
</gene>
<reference evidence="2" key="2">
    <citation type="submission" date="2013-10" db="EMBL/GenBank/DDBJ databases">
        <authorList>
            <person name="Aslett M."/>
        </authorList>
    </citation>
    <scope>NUCLEOTIDE SEQUENCE [LARGE SCALE GENOMIC DNA]</scope>
    <source>
        <strain evidence="2">Houghton</strain>
    </source>
</reference>
<name>U6KQW8_EIMTE</name>
<organism evidence="2 3">
    <name type="scientific">Eimeria tenella</name>
    <name type="common">Coccidian parasite</name>
    <dbReference type="NCBI Taxonomy" id="5802"/>
    <lineage>
        <taxon>Eukaryota</taxon>
        <taxon>Sar</taxon>
        <taxon>Alveolata</taxon>
        <taxon>Apicomplexa</taxon>
        <taxon>Conoidasida</taxon>
        <taxon>Coccidia</taxon>
        <taxon>Eucoccidiorida</taxon>
        <taxon>Eimeriorina</taxon>
        <taxon>Eimeriidae</taxon>
        <taxon>Eimeria</taxon>
    </lineage>
</organism>
<reference evidence="2" key="1">
    <citation type="submission" date="2013-10" db="EMBL/GenBank/DDBJ databases">
        <title>Genomic analysis of the causative agents of coccidiosis in chickens.</title>
        <authorList>
            <person name="Reid A.J."/>
            <person name="Blake D."/>
            <person name="Billington K."/>
            <person name="Browne H."/>
            <person name="Dunn M."/>
            <person name="Hung S."/>
            <person name="Kawahara F."/>
            <person name="Miranda-Saavedra D."/>
            <person name="Mourier T."/>
            <person name="Nagra H."/>
            <person name="Otto T.D."/>
            <person name="Rawlings N."/>
            <person name="Sanchez A."/>
            <person name="Sanders M."/>
            <person name="Subramaniam C."/>
            <person name="Tay Y."/>
            <person name="Dear P."/>
            <person name="Doerig C."/>
            <person name="Gruber A."/>
            <person name="Parkinson J."/>
            <person name="Shirley M."/>
            <person name="Wan K.L."/>
            <person name="Berriman M."/>
            <person name="Tomley F."/>
            <person name="Pain A."/>
        </authorList>
    </citation>
    <scope>NUCLEOTIDE SEQUENCE [LARGE SCALE GENOMIC DNA]</scope>
    <source>
        <strain evidence="2">Houghton</strain>
    </source>
</reference>
<dbReference type="AlphaFoldDB" id="U6KQW8"/>
<evidence type="ECO:0000256" key="1">
    <source>
        <dbReference type="SAM" id="MobiDB-lite"/>
    </source>
</evidence>
<accession>U6KQW8</accession>
<feature type="compositionally biased region" description="Basic and acidic residues" evidence="1">
    <location>
        <begin position="1"/>
        <end position="10"/>
    </location>
</feature>
<dbReference type="VEuPathDB" id="ToxoDB:ETH_00019615"/>
<keyword evidence="3" id="KW-1185">Reference proteome</keyword>
<evidence type="ECO:0000313" key="3">
    <source>
        <dbReference type="Proteomes" id="UP000030747"/>
    </source>
</evidence>
<dbReference type="Proteomes" id="UP000030747">
    <property type="component" value="Unassembled WGS sequence"/>
</dbReference>
<feature type="region of interest" description="Disordered" evidence="1">
    <location>
        <begin position="147"/>
        <end position="169"/>
    </location>
</feature>
<protein>
    <submittedName>
        <fullName evidence="2">Uncharacterized protein</fullName>
    </submittedName>
</protein>